<dbReference type="Proteomes" id="UP000596427">
    <property type="component" value="Chromosome"/>
</dbReference>
<dbReference type="AlphaFoldDB" id="A0A974PNJ7"/>
<dbReference type="KEGG" id="xdi:EZH22_29275"/>
<organism evidence="2 3">
    <name type="scientific">Xanthobacter dioxanivorans</name>
    <dbReference type="NCBI Taxonomy" id="2528964"/>
    <lineage>
        <taxon>Bacteria</taxon>
        <taxon>Pseudomonadati</taxon>
        <taxon>Pseudomonadota</taxon>
        <taxon>Alphaproteobacteria</taxon>
        <taxon>Hyphomicrobiales</taxon>
        <taxon>Xanthobacteraceae</taxon>
        <taxon>Xanthobacter</taxon>
    </lineage>
</organism>
<evidence type="ECO:0000256" key="1">
    <source>
        <dbReference type="SAM" id="MobiDB-lite"/>
    </source>
</evidence>
<accession>A0A974PNJ7</accession>
<reference evidence="2 3" key="1">
    <citation type="submission" date="2020-10" db="EMBL/GenBank/DDBJ databases">
        <title>Degradation of 1,4-Dioxane by Xanthobacter sp. YN2, via a Novel Group-2 Soluble Di-Iron Monooxygenase.</title>
        <authorList>
            <person name="Ma F."/>
            <person name="Wang Y."/>
            <person name="Yang J."/>
            <person name="Guo H."/>
            <person name="Su D."/>
            <person name="Yu L."/>
        </authorList>
    </citation>
    <scope>NUCLEOTIDE SEQUENCE [LARGE SCALE GENOMIC DNA]</scope>
    <source>
        <strain evidence="2 3">YN2</strain>
    </source>
</reference>
<evidence type="ECO:0008006" key="4">
    <source>
        <dbReference type="Google" id="ProtNLM"/>
    </source>
</evidence>
<feature type="region of interest" description="Disordered" evidence="1">
    <location>
        <begin position="61"/>
        <end position="93"/>
    </location>
</feature>
<name>A0A974PNJ7_9HYPH</name>
<sequence>MRTETPILHSTMLRVFRNFLLLAAAIVFAVSGIGWSYANASTVHDGILGAHHSAPTAITEAPEQHRHEGAHAPHADPQQSNAAAPCTDDSGCGSGHDHVGDTSACCATACHLAIPTSFHWPSVTFVVLSAQMLPADTDGVQASTSRLDRPPKTSSRPIG</sequence>
<gene>
    <name evidence="2" type="ORF">EZH22_29275</name>
</gene>
<evidence type="ECO:0000313" key="2">
    <source>
        <dbReference type="EMBL" id="QRG06882.1"/>
    </source>
</evidence>
<dbReference type="EMBL" id="CP063362">
    <property type="protein sequence ID" value="QRG06882.1"/>
    <property type="molecule type" value="Genomic_DNA"/>
</dbReference>
<evidence type="ECO:0000313" key="3">
    <source>
        <dbReference type="Proteomes" id="UP000596427"/>
    </source>
</evidence>
<feature type="region of interest" description="Disordered" evidence="1">
    <location>
        <begin position="138"/>
        <end position="159"/>
    </location>
</feature>
<keyword evidence="3" id="KW-1185">Reference proteome</keyword>
<protein>
    <recommendedName>
        <fullName evidence="4">CopL family metal-binding regulatory protein</fullName>
    </recommendedName>
</protein>
<dbReference type="RefSeq" id="WP_203193796.1">
    <property type="nucleotide sequence ID" value="NZ_CP063362.1"/>
</dbReference>
<feature type="compositionally biased region" description="Basic and acidic residues" evidence="1">
    <location>
        <begin position="62"/>
        <end position="74"/>
    </location>
</feature>
<proteinExistence type="predicted"/>